<evidence type="ECO:0000313" key="10">
    <source>
        <dbReference type="Proteomes" id="UP001556692"/>
    </source>
</evidence>
<keyword evidence="3 9" id="KW-0378">Hydrolase</keyword>
<dbReference type="InterPro" id="IPR001967">
    <property type="entry name" value="Peptidase_S11_N"/>
</dbReference>
<comment type="caution">
    <text evidence="9">The sequence shown here is derived from an EMBL/GenBank/DDBJ whole genome shotgun (WGS) entry which is preliminary data.</text>
</comment>
<dbReference type="InterPro" id="IPR012338">
    <property type="entry name" value="Beta-lactam/transpept-like"/>
</dbReference>
<dbReference type="EMBL" id="JBDPGJ010000002">
    <property type="protein sequence ID" value="MEX0406385.1"/>
    <property type="molecule type" value="Genomic_DNA"/>
</dbReference>
<organism evidence="9 10">
    <name type="scientific">Aquibium pacificus</name>
    <dbReference type="NCBI Taxonomy" id="3153579"/>
    <lineage>
        <taxon>Bacteria</taxon>
        <taxon>Pseudomonadati</taxon>
        <taxon>Pseudomonadota</taxon>
        <taxon>Alphaproteobacteria</taxon>
        <taxon>Hyphomicrobiales</taxon>
        <taxon>Phyllobacteriaceae</taxon>
        <taxon>Aquibium</taxon>
    </lineage>
</organism>
<dbReference type="InterPro" id="IPR018044">
    <property type="entry name" value="Peptidase_S11"/>
</dbReference>
<protein>
    <submittedName>
        <fullName evidence="9">D-alanyl-D-alanine carboxypeptidase family protein</fullName>
        <ecNumber evidence="9">3.4.-.-</ecNumber>
    </submittedName>
</protein>
<keyword evidence="4" id="KW-0133">Cell shape</keyword>
<evidence type="ECO:0000259" key="8">
    <source>
        <dbReference type="Pfam" id="PF00768"/>
    </source>
</evidence>
<dbReference type="Proteomes" id="UP001556692">
    <property type="component" value="Unassembled WGS sequence"/>
</dbReference>
<feature type="domain" description="Peptidase S11 D-alanyl-D-alanine carboxypeptidase A N-terminal" evidence="8">
    <location>
        <begin position="36"/>
        <end position="255"/>
    </location>
</feature>
<evidence type="ECO:0000256" key="2">
    <source>
        <dbReference type="ARBA" id="ARBA00022729"/>
    </source>
</evidence>
<dbReference type="PANTHER" id="PTHR21581:SF6">
    <property type="entry name" value="TRAFFICKING PROTEIN PARTICLE COMPLEX SUBUNIT 12"/>
    <property type="match status" value="1"/>
</dbReference>
<dbReference type="PANTHER" id="PTHR21581">
    <property type="entry name" value="D-ALANYL-D-ALANINE CARBOXYPEPTIDASE"/>
    <property type="match status" value="1"/>
</dbReference>
<name>A0ABV3SLE3_9HYPH</name>
<keyword evidence="6" id="KW-0961">Cell wall biogenesis/degradation</keyword>
<evidence type="ECO:0000313" key="9">
    <source>
        <dbReference type="EMBL" id="MEX0406385.1"/>
    </source>
</evidence>
<keyword evidence="9" id="KW-0121">Carboxypeptidase</keyword>
<evidence type="ECO:0000256" key="4">
    <source>
        <dbReference type="ARBA" id="ARBA00022960"/>
    </source>
</evidence>
<sequence length="381" mass="40492">MKSTRPIARQFAENFAKHVAGAAVTAMLIATGPAMAGPSILVDLDSGKVIEQEDAFKRWYPASLSKLMTTYVVFRAIQAGEVTLQSPVRITKRAAKEPPSKMGYAPGSELTLDSALKIIMVKSANDVATAIGESIAGSEEAFAARMNAESARLGMTGSHWVNAHGLHSDEQYSTAHDLAVLARALRTEFPQHATYFKLEGIVAGNAKIKNHNDLIRRFDGTDGMKTGYTCPAGFNLVATATRDGRTLLAVVIGERSSEERAVKAADLLAAGFGSSVADAPTLSAMEPRGEGLDQPTNMRDRICTKAAYKARLDAGEVDKNGKVIIDSPHLHEPTRDPVLVAVGLGGATGPRSPFAAPVEYADVPIPTPRPDYTPVQASAVR</sequence>
<dbReference type="EC" id="3.4.-.-" evidence="9"/>
<evidence type="ECO:0000256" key="5">
    <source>
        <dbReference type="ARBA" id="ARBA00022984"/>
    </source>
</evidence>
<evidence type="ECO:0000256" key="6">
    <source>
        <dbReference type="ARBA" id="ARBA00023316"/>
    </source>
</evidence>
<gene>
    <name evidence="9" type="ORF">ABGN05_11975</name>
</gene>
<comment type="similarity">
    <text evidence="1 7">Belongs to the peptidase S11 family.</text>
</comment>
<reference evidence="9 10" key="1">
    <citation type="submission" date="2024-05" db="EMBL/GenBank/DDBJ databases">
        <authorList>
            <person name="Jiang F."/>
        </authorList>
    </citation>
    <scope>NUCLEOTIDE SEQUENCE [LARGE SCALE GENOMIC DNA]</scope>
    <source>
        <strain evidence="9 10">LZ166</strain>
    </source>
</reference>
<dbReference type="Gene3D" id="3.40.710.10">
    <property type="entry name" value="DD-peptidase/beta-lactamase superfamily"/>
    <property type="match status" value="1"/>
</dbReference>
<dbReference type="RefSeq" id="WP_367954234.1">
    <property type="nucleotide sequence ID" value="NZ_JBDPGJ010000002.1"/>
</dbReference>
<keyword evidence="9" id="KW-0645">Protease</keyword>
<dbReference type="Pfam" id="PF00768">
    <property type="entry name" value="Peptidase_S11"/>
    <property type="match status" value="1"/>
</dbReference>
<proteinExistence type="inferred from homology"/>
<evidence type="ECO:0000256" key="1">
    <source>
        <dbReference type="ARBA" id="ARBA00007164"/>
    </source>
</evidence>
<dbReference type="PRINTS" id="PR00725">
    <property type="entry name" value="DADACBPTASE1"/>
</dbReference>
<keyword evidence="10" id="KW-1185">Reference proteome</keyword>
<evidence type="ECO:0000256" key="3">
    <source>
        <dbReference type="ARBA" id="ARBA00022801"/>
    </source>
</evidence>
<dbReference type="SUPFAM" id="SSF56601">
    <property type="entry name" value="beta-lactamase/transpeptidase-like"/>
    <property type="match status" value="1"/>
</dbReference>
<evidence type="ECO:0000256" key="7">
    <source>
        <dbReference type="RuleBase" id="RU004016"/>
    </source>
</evidence>
<accession>A0ABV3SLE3</accession>
<keyword evidence="2" id="KW-0732">Signal</keyword>
<keyword evidence="5" id="KW-0573">Peptidoglycan synthesis</keyword>
<dbReference type="GO" id="GO:0004180">
    <property type="term" value="F:carboxypeptidase activity"/>
    <property type="evidence" value="ECO:0007669"/>
    <property type="project" value="UniProtKB-KW"/>
</dbReference>